<sequence length="214" mass="24143">MIRFLALFLCAFSASAFSIGSSTRSLQRNESVQLKMGILDFLGFGEQKFDEPCVMGKEDIMSPKEHGTSSVPVQQDLRWNCDDQVADKICNFNRHSAEYRGYWRSTEFAEQAKIEYEENGEVKFYDSNTGKLLFLAPKGRDFDDFLRESVSHGWPSFRDEEVVWDDVRCLQNGEAVSLAGTHLGHNIPDFSGNRYCINLVSVAGKPSGNEASQE</sequence>
<evidence type="ECO:0000313" key="2">
    <source>
        <dbReference type="EMBL" id="CAE0460068.1"/>
    </source>
</evidence>
<dbReference type="SUPFAM" id="SSF51316">
    <property type="entry name" value="Mss4-like"/>
    <property type="match status" value="1"/>
</dbReference>
<feature type="signal peptide" evidence="1">
    <location>
        <begin position="1"/>
        <end position="16"/>
    </location>
</feature>
<gene>
    <name evidence="2" type="ORF">CDEB00056_LOCUS4909</name>
</gene>
<organism evidence="2">
    <name type="scientific">Chaetoceros debilis</name>
    <dbReference type="NCBI Taxonomy" id="122233"/>
    <lineage>
        <taxon>Eukaryota</taxon>
        <taxon>Sar</taxon>
        <taxon>Stramenopiles</taxon>
        <taxon>Ochrophyta</taxon>
        <taxon>Bacillariophyta</taxon>
        <taxon>Coscinodiscophyceae</taxon>
        <taxon>Chaetocerotophycidae</taxon>
        <taxon>Chaetocerotales</taxon>
        <taxon>Chaetocerotaceae</taxon>
        <taxon>Chaetoceros</taxon>
    </lineage>
</organism>
<feature type="chain" id="PRO_5031476779" evidence="1">
    <location>
        <begin position="17"/>
        <end position="214"/>
    </location>
</feature>
<evidence type="ECO:0000256" key="1">
    <source>
        <dbReference type="SAM" id="SignalP"/>
    </source>
</evidence>
<protein>
    <submittedName>
        <fullName evidence="2">Uncharacterized protein</fullName>
    </submittedName>
</protein>
<accession>A0A7S3V6B9</accession>
<proteinExistence type="predicted"/>
<dbReference type="AlphaFoldDB" id="A0A7S3V6B9"/>
<dbReference type="InterPro" id="IPR011057">
    <property type="entry name" value="Mss4-like_sf"/>
</dbReference>
<reference evidence="2" key="1">
    <citation type="submission" date="2021-01" db="EMBL/GenBank/DDBJ databases">
        <authorList>
            <person name="Corre E."/>
            <person name="Pelletier E."/>
            <person name="Niang G."/>
            <person name="Scheremetjew M."/>
            <person name="Finn R."/>
            <person name="Kale V."/>
            <person name="Holt S."/>
            <person name="Cochrane G."/>
            <person name="Meng A."/>
            <person name="Brown T."/>
            <person name="Cohen L."/>
        </authorList>
    </citation>
    <scope>NUCLEOTIDE SEQUENCE</scope>
    <source>
        <strain evidence="2">MM31A-1</strain>
    </source>
</reference>
<name>A0A7S3V6B9_9STRA</name>
<keyword evidence="1" id="KW-0732">Signal</keyword>
<dbReference type="EMBL" id="HBIO01006673">
    <property type="protein sequence ID" value="CAE0460068.1"/>
    <property type="molecule type" value="Transcribed_RNA"/>
</dbReference>